<evidence type="ECO:0000259" key="1">
    <source>
        <dbReference type="Pfam" id="PF14016"/>
    </source>
</evidence>
<dbReference type="InterPro" id="IPR025326">
    <property type="entry name" value="DUF4232"/>
</dbReference>
<dbReference type="Proteomes" id="UP001500909">
    <property type="component" value="Unassembled WGS sequence"/>
</dbReference>
<gene>
    <name evidence="2" type="ORF">GCM10010361_44830</name>
</gene>
<dbReference type="RefSeq" id="WP_346096939.1">
    <property type="nucleotide sequence ID" value="NZ_BAAABY010000032.1"/>
</dbReference>
<feature type="domain" description="DUF4232" evidence="1">
    <location>
        <begin position="171"/>
        <end position="306"/>
    </location>
</feature>
<comment type="caution">
    <text evidence="2">The sequence shown here is derived from an EMBL/GenBank/DDBJ whole genome shotgun (WGS) entry which is preliminary data.</text>
</comment>
<name>A0ABN1AFT5_9ACTN</name>
<keyword evidence="3" id="KW-1185">Reference proteome</keyword>
<dbReference type="Pfam" id="PF14016">
    <property type="entry name" value="DUF4232"/>
    <property type="match status" value="1"/>
</dbReference>
<dbReference type="EMBL" id="BAAABY010000032">
    <property type="protein sequence ID" value="GAA0475446.1"/>
    <property type="molecule type" value="Genomic_DNA"/>
</dbReference>
<protein>
    <submittedName>
        <fullName evidence="2">DUF4232 domain-containing protein</fullName>
    </submittedName>
</protein>
<evidence type="ECO:0000313" key="2">
    <source>
        <dbReference type="EMBL" id="GAA0475446.1"/>
    </source>
</evidence>
<sequence length="317" mass="32815">MAEANVIRKMRMSIPLVLMAFLANGLLLAACGSEVAGPAGERSVLGGGGGGADSPGIPGDPADLAKDGVRITGMSSGRSGADAPSSVTADFEVTNREAEPFTYTVTFDLLSESGGVQMNQDRTVASVRPGRIVRSTVRLDGRTDTGGQGRVRIAKVRRVPSDEFPAESGPCPASGVRVTADDGDAAMGLRVVGLRLRNCGTRTYHLDGYPLLKLLDEDRKPVSGVRILHGSGSIATVAGFDTPPRPVTLEPGEAASAGLMWRNTTGGGIVANIPYVQVRPKSGAEAVTVTPELDLGTTGKLGVSPWKKAPSTETPVR</sequence>
<organism evidence="2 3">
    <name type="scientific">Streptomyces olivaceiscleroticus</name>
    <dbReference type="NCBI Taxonomy" id="68245"/>
    <lineage>
        <taxon>Bacteria</taxon>
        <taxon>Bacillati</taxon>
        <taxon>Actinomycetota</taxon>
        <taxon>Actinomycetes</taxon>
        <taxon>Kitasatosporales</taxon>
        <taxon>Streptomycetaceae</taxon>
        <taxon>Streptomyces</taxon>
    </lineage>
</organism>
<reference evidence="2 3" key="1">
    <citation type="journal article" date="2019" name="Int. J. Syst. Evol. Microbiol.">
        <title>The Global Catalogue of Microorganisms (GCM) 10K type strain sequencing project: providing services to taxonomists for standard genome sequencing and annotation.</title>
        <authorList>
            <consortium name="The Broad Institute Genomics Platform"/>
            <consortium name="The Broad Institute Genome Sequencing Center for Infectious Disease"/>
            <person name="Wu L."/>
            <person name="Ma J."/>
        </authorList>
    </citation>
    <scope>NUCLEOTIDE SEQUENCE [LARGE SCALE GENOMIC DNA]</scope>
    <source>
        <strain evidence="2 3">JCM 4805</strain>
    </source>
</reference>
<evidence type="ECO:0000313" key="3">
    <source>
        <dbReference type="Proteomes" id="UP001500909"/>
    </source>
</evidence>
<proteinExistence type="predicted"/>
<accession>A0ABN1AFT5</accession>